<proteinExistence type="predicted"/>
<feature type="transmembrane region" description="Helical" evidence="1">
    <location>
        <begin position="35"/>
        <end position="58"/>
    </location>
</feature>
<evidence type="ECO:0000313" key="2">
    <source>
        <dbReference type="EMBL" id="ADN36668.1"/>
    </source>
</evidence>
<dbReference type="STRING" id="679926.Mpet_1917"/>
<keyword evidence="3" id="KW-1185">Reference proteome</keyword>
<evidence type="ECO:0000256" key="1">
    <source>
        <dbReference type="SAM" id="Phobius"/>
    </source>
</evidence>
<dbReference type="EMBL" id="CP002117">
    <property type="protein sequence ID" value="ADN36668.1"/>
    <property type="molecule type" value="Genomic_DNA"/>
</dbReference>
<dbReference type="AlphaFoldDB" id="E1RIS6"/>
<dbReference type="OrthoDB" id="56871at2157"/>
<dbReference type="Proteomes" id="UP000006565">
    <property type="component" value="Chromosome"/>
</dbReference>
<keyword evidence="1" id="KW-1133">Transmembrane helix</keyword>
<dbReference type="eggNOG" id="arCOG03165">
    <property type="taxonomic scope" value="Archaea"/>
</dbReference>
<dbReference type="HOGENOM" id="CLU_087537_0_0_2"/>
<dbReference type="KEGG" id="mpi:Mpet_1917"/>
<feature type="transmembrane region" description="Helical" evidence="1">
    <location>
        <begin position="7"/>
        <end position="29"/>
    </location>
</feature>
<evidence type="ECO:0000313" key="3">
    <source>
        <dbReference type="Proteomes" id="UP000006565"/>
    </source>
</evidence>
<dbReference type="RefSeq" id="WP_013329845.1">
    <property type="nucleotide sequence ID" value="NC_014507.1"/>
</dbReference>
<dbReference type="GeneID" id="9744394"/>
<gene>
    <name evidence="2" type="ordered locus">Mpet_1917</name>
</gene>
<protein>
    <submittedName>
        <fullName evidence="2">Uncharacterized protein</fullName>
    </submittedName>
</protein>
<organism evidence="2 3">
    <name type="scientific">Methanolacinia petrolearia (strain DSM 11571 / OCM 486 / SEBR 4847)</name>
    <name type="common">Methanoplanus petrolearius</name>
    <dbReference type="NCBI Taxonomy" id="679926"/>
    <lineage>
        <taxon>Archaea</taxon>
        <taxon>Methanobacteriati</taxon>
        <taxon>Methanobacteriota</taxon>
        <taxon>Stenosarchaea group</taxon>
        <taxon>Methanomicrobia</taxon>
        <taxon>Methanomicrobiales</taxon>
        <taxon>Methanomicrobiaceae</taxon>
        <taxon>Methanolacinia</taxon>
    </lineage>
</organism>
<reference evidence="2 3" key="1">
    <citation type="journal article" date="2010" name="Stand. Genomic Sci.">
        <title>Complete genome sequence of Methanoplanus petrolearius type strain (SEBR 4847).</title>
        <authorList>
            <person name="Brambilla E."/>
            <person name="Djao O.D."/>
            <person name="Daligault H."/>
            <person name="Lapidus A."/>
            <person name="Lucas S."/>
            <person name="Hammon N."/>
            <person name="Nolan M."/>
            <person name="Tice H."/>
            <person name="Cheng J.F."/>
            <person name="Han C."/>
            <person name="Tapia R."/>
            <person name="Goodwin L."/>
            <person name="Pitluck S."/>
            <person name="Liolios K."/>
            <person name="Ivanova N."/>
            <person name="Mavromatis K."/>
            <person name="Mikhailova N."/>
            <person name="Pati A."/>
            <person name="Chen A."/>
            <person name="Palaniappan K."/>
            <person name="Land M."/>
            <person name="Hauser L."/>
            <person name="Chang Y.J."/>
            <person name="Jeffries C.D."/>
            <person name="Rohde M."/>
            <person name="Spring S."/>
            <person name="Sikorski J."/>
            <person name="Goker M."/>
            <person name="Woyke T."/>
            <person name="Bristow J."/>
            <person name="Eisen J.A."/>
            <person name="Markowitz V."/>
            <person name="Hugenholtz P."/>
            <person name="Kyrpides N.C."/>
            <person name="Klenk H.P."/>
        </authorList>
    </citation>
    <scope>NUCLEOTIDE SEQUENCE [LARGE SCALE GENOMIC DNA]</scope>
    <source>
        <strain evidence="3">DSM 11571 / OCM 486 / SEBR 4847</strain>
    </source>
</reference>
<keyword evidence="1" id="KW-0812">Transmembrane</keyword>
<sequence>MEDKNWLISLAAGLIAASAVLYYIHYLAFHDLHHIGVFALHELAFLPIEVLIVTLVIHRMLETRETRRKLEKMNMVIGTFFSVAGSRLLRCFANSAGEAFPYRKELHINQEWSDKDFDKRSKELKGMSFEIELCNIDLKKLKSFLVEKEDFFVRMLENPMLLENETFTELLRAVFHLTEELHHRHDLTICPEKDLVHLKGDIDRVFGQLIVQWLEYMKYLKANYPYLFSLALRMNPFDESAGVMIK</sequence>
<name>E1RIS6_METP4</name>
<keyword evidence="1" id="KW-0472">Membrane</keyword>
<accession>E1RIS6</accession>